<feature type="compositionally biased region" description="Low complexity" evidence="7">
    <location>
        <begin position="325"/>
        <end position="344"/>
    </location>
</feature>
<dbReference type="Gene3D" id="3.90.550.10">
    <property type="entry name" value="Spore Coat Polysaccharide Biosynthesis Protein SpsA, Chain A"/>
    <property type="match status" value="1"/>
</dbReference>
<keyword evidence="3" id="KW-0808">Transferase</keyword>
<keyword evidence="5 8" id="KW-1133">Transmembrane helix</keyword>
<protein>
    <recommendedName>
        <fullName evidence="9">Glycosyltransferase 2-like domain-containing protein</fullName>
    </recommendedName>
</protein>
<organism evidence="10 11">
    <name type="scientific">Pseudohongiella acticola</name>
    <dbReference type="NCBI Taxonomy" id="1524254"/>
    <lineage>
        <taxon>Bacteria</taxon>
        <taxon>Pseudomonadati</taxon>
        <taxon>Pseudomonadota</taxon>
        <taxon>Gammaproteobacteria</taxon>
        <taxon>Pseudomonadales</taxon>
        <taxon>Pseudohongiellaceae</taxon>
        <taxon>Pseudohongiella</taxon>
    </lineage>
</organism>
<evidence type="ECO:0000256" key="1">
    <source>
        <dbReference type="ARBA" id="ARBA00004141"/>
    </source>
</evidence>
<gene>
    <name evidence="10" type="ORF">PHACT_06365</name>
</gene>
<dbReference type="AlphaFoldDB" id="A0A1E8CKJ8"/>
<dbReference type="InterPro" id="IPR029044">
    <property type="entry name" value="Nucleotide-diphossugar_trans"/>
</dbReference>
<accession>A0A1E8CKJ8</accession>
<evidence type="ECO:0000256" key="4">
    <source>
        <dbReference type="ARBA" id="ARBA00022692"/>
    </source>
</evidence>
<dbReference type="Pfam" id="PF00535">
    <property type="entry name" value="Glycos_transf_2"/>
    <property type="match status" value="1"/>
</dbReference>
<dbReference type="InterPro" id="IPR001173">
    <property type="entry name" value="Glyco_trans_2-like"/>
</dbReference>
<evidence type="ECO:0000313" key="11">
    <source>
        <dbReference type="Proteomes" id="UP000175669"/>
    </source>
</evidence>
<evidence type="ECO:0000259" key="9">
    <source>
        <dbReference type="Pfam" id="PF00535"/>
    </source>
</evidence>
<dbReference type="EMBL" id="MASR01000001">
    <property type="protein sequence ID" value="OFE12805.1"/>
    <property type="molecule type" value="Genomic_DNA"/>
</dbReference>
<sequence length="359" mass="39069">MKSVAVIVPALNEAANIVANMARVRTCLQAVPGITFTLIVVDDGSTDNTSALVRDAGKEDPLLKVLRLNRHFGKEAAIHAGLSAAREFDACVVMDSDLQHPPELIAQMVEHWQQGAMVVEAVKQSRGNETALRRTLVQIYYGLFRYLTKLSIRGESDFKLLDRTVVSAYCQLPEHGRFFRGLVKWMGYDAVQIPFDVPESTRLRSAWGNTALFRYAINSITSFTAYPLQIVTLLGGLTFLVSLVIGGMALFDKLSGAAVDGFTTVILLILIIGSVLMFSVGLIGIYVGRIYEEVKRRPGYLIDQGSSTLDAVVAATGRTVKRAPRPSAKPSAKPAAKSTSKRATQSAATKPRKPKADKT</sequence>
<evidence type="ECO:0000256" key="3">
    <source>
        <dbReference type="ARBA" id="ARBA00022679"/>
    </source>
</evidence>
<dbReference type="SUPFAM" id="SSF53448">
    <property type="entry name" value="Nucleotide-diphospho-sugar transferases"/>
    <property type="match status" value="1"/>
</dbReference>
<dbReference type="GO" id="GO:0016757">
    <property type="term" value="F:glycosyltransferase activity"/>
    <property type="evidence" value="ECO:0007669"/>
    <property type="project" value="UniProtKB-KW"/>
</dbReference>
<feature type="domain" description="Glycosyltransferase 2-like" evidence="9">
    <location>
        <begin position="6"/>
        <end position="136"/>
    </location>
</feature>
<feature type="region of interest" description="Disordered" evidence="7">
    <location>
        <begin position="317"/>
        <end position="359"/>
    </location>
</feature>
<keyword evidence="2" id="KW-0328">Glycosyltransferase</keyword>
<keyword evidence="11" id="KW-1185">Reference proteome</keyword>
<evidence type="ECO:0000256" key="6">
    <source>
        <dbReference type="ARBA" id="ARBA00023136"/>
    </source>
</evidence>
<proteinExistence type="predicted"/>
<dbReference type="CDD" id="cd04187">
    <property type="entry name" value="DPM1_like_bac"/>
    <property type="match status" value="1"/>
</dbReference>
<evidence type="ECO:0000256" key="8">
    <source>
        <dbReference type="SAM" id="Phobius"/>
    </source>
</evidence>
<comment type="subcellular location">
    <subcellularLocation>
        <location evidence="1">Membrane</location>
        <topology evidence="1">Multi-pass membrane protein</topology>
    </subcellularLocation>
</comment>
<evidence type="ECO:0000256" key="5">
    <source>
        <dbReference type="ARBA" id="ARBA00022989"/>
    </source>
</evidence>
<dbReference type="Proteomes" id="UP000175669">
    <property type="component" value="Unassembled WGS sequence"/>
</dbReference>
<evidence type="ECO:0000313" key="10">
    <source>
        <dbReference type="EMBL" id="OFE12805.1"/>
    </source>
</evidence>
<name>A0A1E8CKJ8_9GAMM</name>
<feature type="transmembrane region" description="Helical" evidence="8">
    <location>
        <begin position="263"/>
        <end position="287"/>
    </location>
</feature>
<dbReference type="STRING" id="1524254.PHACT_06365"/>
<feature type="transmembrane region" description="Helical" evidence="8">
    <location>
        <begin position="230"/>
        <end position="251"/>
    </location>
</feature>
<keyword evidence="4 8" id="KW-0812">Transmembrane</keyword>
<keyword evidence="6 8" id="KW-0472">Membrane</keyword>
<evidence type="ECO:0000256" key="7">
    <source>
        <dbReference type="SAM" id="MobiDB-lite"/>
    </source>
</evidence>
<dbReference type="PANTHER" id="PTHR48090">
    <property type="entry name" value="UNDECAPRENYL-PHOSPHATE 4-DEOXY-4-FORMAMIDO-L-ARABINOSE TRANSFERASE-RELATED"/>
    <property type="match status" value="1"/>
</dbReference>
<comment type="caution">
    <text evidence="10">The sequence shown here is derived from an EMBL/GenBank/DDBJ whole genome shotgun (WGS) entry which is preliminary data.</text>
</comment>
<reference evidence="11" key="1">
    <citation type="submission" date="2016-07" db="EMBL/GenBank/DDBJ databases">
        <authorList>
            <person name="Florea S."/>
            <person name="Webb J.S."/>
            <person name="Jaromczyk J."/>
            <person name="Schardl C.L."/>
        </authorList>
    </citation>
    <scope>NUCLEOTIDE SEQUENCE [LARGE SCALE GENOMIC DNA]</scope>
    <source>
        <strain evidence="11">KCTC 42131</strain>
    </source>
</reference>
<evidence type="ECO:0000256" key="2">
    <source>
        <dbReference type="ARBA" id="ARBA00022676"/>
    </source>
</evidence>
<dbReference type="GO" id="GO:0005886">
    <property type="term" value="C:plasma membrane"/>
    <property type="evidence" value="ECO:0007669"/>
    <property type="project" value="TreeGrafter"/>
</dbReference>
<dbReference type="InterPro" id="IPR050256">
    <property type="entry name" value="Glycosyltransferase_2"/>
</dbReference>
<dbReference type="PANTHER" id="PTHR48090:SF1">
    <property type="entry name" value="PROPHAGE BACTOPRENOL GLUCOSYL TRANSFERASE HOMOLOG"/>
    <property type="match status" value="1"/>
</dbReference>
<dbReference type="RefSeq" id="WP_070116414.1">
    <property type="nucleotide sequence ID" value="NZ_MASR01000001.1"/>
</dbReference>
<dbReference type="OrthoDB" id="9811884at2"/>